<protein>
    <submittedName>
        <fullName evidence="1">Uncharacterized protein</fullName>
    </submittedName>
</protein>
<name>A0A2S9WT88_9FLAO</name>
<reference evidence="1 2" key="1">
    <citation type="submission" date="2016-11" db="EMBL/GenBank/DDBJ databases">
        <title>Trade-off between light-utilization and light-protection in marine flavobacteria.</title>
        <authorList>
            <person name="Kumagai Y."/>
        </authorList>
    </citation>
    <scope>NUCLEOTIDE SEQUENCE [LARGE SCALE GENOMIC DNA]</scope>
    <source>
        <strain evidence="1 2">JCM 17109</strain>
    </source>
</reference>
<dbReference type="AlphaFoldDB" id="A0A2S9WT88"/>
<comment type="caution">
    <text evidence="1">The sequence shown here is derived from an EMBL/GenBank/DDBJ whole genome shotgun (WGS) entry which is preliminary data.</text>
</comment>
<dbReference type="NCBIfam" id="NF041770">
    <property type="entry name" value="CFI_box_CTERM"/>
    <property type="match status" value="1"/>
</dbReference>
<keyword evidence="2" id="KW-1185">Reference proteome</keyword>
<accession>A0A2S9WT88</accession>
<dbReference type="InterPro" id="IPR049886">
    <property type="entry name" value="CFI_box_CTERM_dom"/>
</dbReference>
<sequence>MNNENIYLSGKTFSQGDDDMLDAIATFEVGDHHQAQVYYDSGIPEFDKLFYPEGYIKLGYVCQLLASIDGITLYFSKKVRDETRELAGAHIHRTNILDYETEENNNLVFVKEEFLKHKAKLLGKSAFGLVGSLTGHIADEFTVVNTEEYEGHKLTLNYENEQGAVQKLVLYCSSEFLPNITLFLNTYWKSALPKELIESQNSSNNSNCFIATACYKDLYSEEVIAFRKYRDEELKKSMWGRAFIRLYYKLSPLVLNLYIKMIKSQNL</sequence>
<dbReference type="Proteomes" id="UP000239532">
    <property type="component" value="Unassembled WGS sequence"/>
</dbReference>
<gene>
    <name evidence="1" type="ORF">BST86_05860</name>
</gene>
<dbReference type="EMBL" id="MQUC01000003">
    <property type="protein sequence ID" value="PRP66660.1"/>
    <property type="molecule type" value="Genomic_DNA"/>
</dbReference>
<proteinExistence type="predicted"/>
<dbReference type="RefSeq" id="WP_105982460.1">
    <property type="nucleotide sequence ID" value="NZ_MQUC01000003.1"/>
</dbReference>
<evidence type="ECO:0000313" key="1">
    <source>
        <dbReference type="EMBL" id="PRP66660.1"/>
    </source>
</evidence>
<organism evidence="1 2">
    <name type="scientific">Nonlabens agnitus</name>
    <dbReference type="NCBI Taxonomy" id="870484"/>
    <lineage>
        <taxon>Bacteria</taxon>
        <taxon>Pseudomonadati</taxon>
        <taxon>Bacteroidota</taxon>
        <taxon>Flavobacteriia</taxon>
        <taxon>Flavobacteriales</taxon>
        <taxon>Flavobacteriaceae</taxon>
        <taxon>Nonlabens</taxon>
    </lineage>
</organism>
<evidence type="ECO:0000313" key="2">
    <source>
        <dbReference type="Proteomes" id="UP000239532"/>
    </source>
</evidence>
<dbReference type="OrthoDB" id="1149028at2"/>